<name>A0ABR8M7F8_9FLAO</name>
<dbReference type="Proteomes" id="UP000603715">
    <property type="component" value="Unassembled WGS sequence"/>
</dbReference>
<comment type="caution">
    <text evidence="1">The sequence shown here is derived from an EMBL/GenBank/DDBJ whole genome shotgun (WGS) entry which is preliminary data.</text>
</comment>
<gene>
    <name evidence="1" type="ORF">IEW27_13410</name>
</gene>
<organism evidence="1 2">
    <name type="scientific">Chryseobacterium muglaense</name>
    <dbReference type="NCBI Taxonomy" id="2893752"/>
    <lineage>
        <taxon>Bacteria</taxon>
        <taxon>Pseudomonadati</taxon>
        <taxon>Bacteroidota</taxon>
        <taxon>Flavobacteriia</taxon>
        <taxon>Flavobacteriales</taxon>
        <taxon>Weeksellaceae</taxon>
        <taxon>Chryseobacterium group</taxon>
        <taxon>Chryseobacterium</taxon>
    </lineage>
</organism>
<accession>A0ABR8M7F8</accession>
<evidence type="ECO:0000313" key="2">
    <source>
        <dbReference type="Proteomes" id="UP000603715"/>
    </source>
</evidence>
<dbReference type="InterPro" id="IPR029068">
    <property type="entry name" value="Glyas_Bleomycin-R_OHBP_Dase"/>
</dbReference>
<evidence type="ECO:0008006" key="3">
    <source>
        <dbReference type="Google" id="ProtNLM"/>
    </source>
</evidence>
<sequence>MNLAENIIAFHHYSLKVTDFDATLKFYKALGFNEVHSWELPSFNLKKGIMFFNEKD</sequence>
<proteinExistence type="predicted"/>
<protein>
    <recommendedName>
        <fullName evidence="3">VOC family protein</fullName>
    </recommendedName>
</protein>
<dbReference type="Gene3D" id="3.10.180.10">
    <property type="entry name" value="2,3-Dihydroxybiphenyl 1,2-Dioxygenase, domain 1"/>
    <property type="match status" value="1"/>
</dbReference>
<evidence type="ECO:0000313" key="1">
    <source>
        <dbReference type="EMBL" id="MBD3905582.1"/>
    </source>
</evidence>
<reference evidence="2" key="1">
    <citation type="submission" date="2023-07" db="EMBL/GenBank/DDBJ databases">
        <title>Description of novel Chryseobacterium sp. strain C-2.</title>
        <authorList>
            <person name="Saticioglu I.B."/>
        </authorList>
    </citation>
    <scope>NUCLEOTIDE SEQUENCE [LARGE SCALE GENOMIC DNA]</scope>
    <source>
        <strain evidence="2">C-2</strain>
    </source>
</reference>
<dbReference type="SUPFAM" id="SSF54593">
    <property type="entry name" value="Glyoxalase/Bleomycin resistance protein/Dihydroxybiphenyl dioxygenase"/>
    <property type="match status" value="1"/>
</dbReference>
<dbReference type="EMBL" id="JACXXP010000017">
    <property type="protein sequence ID" value="MBD3905582.1"/>
    <property type="molecule type" value="Genomic_DNA"/>
</dbReference>
<dbReference type="RefSeq" id="WP_191180071.1">
    <property type="nucleotide sequence ID" value="NZ_JACXXP010000017.1"/>
</dbReference>
<keyword evidence="2" id="KW-1185">Reference proteome</keyword>